<reference evidence="1" key="1">
    <citation type="submission" date="2018-05" db="EMBL/GenBank/DDBJ databases">
        <authorList>
            <person name="Lanie J.A."/>
            <person name="Ng W.-L."/>
            <person name="Kazmierczak K.M."/>
            <person name="Andrzejewski T.M."/>
            <person name="Davidsen T.M."/>
            <person name="Wayne K.J."/>
            <person name="Tettelin H."/>
            <person name="Glass J.I."/>
            <person name="Rusch D."/>
            <person name="Podicherti R."/>
            <person name="Tsui H.-C.T."/>
            <person name="Winkler M.E."/>
        </authorList>
    </citation>
    <scope>NUCLEOTIDE SEQUENCE</scope>
</reference>
<evidence type="ECO:0000313" key="1">
    <source>
        <dbReference type="EMBL" id="SVC51190.1"/>
    </source>
</evidence>
<sequence>IFGLPGETYEGHLDTLRKCFDVGFDHITTVNAILLAGSEMEARETRDKYDLKTRHQIRMGSYGEYRGLRTIETEEIVRQTSLFSEEEIESLHGLHWLLWYGWNYGFLKPVLKYLQIEHSANPLDVLLDIHRVGITEQENLVALFSALHAELRASFFISPQEAKAHYFENENWKYLMRGQFIKPEKKTNAKVIVNPQLGLSLLDALISITPIEYQTDTFNDLVTVAKNRRINLAATHNRADHNFMEMTILKGAAKYLHSERLHHTQDYELSTNGMVTDEAQSRVLIERTQSDQLRLLLHKYNFDVDPLFAVERILGTAHHLLQYQIEKACLEPAAVSILKS</sequence>
<dbReference type="EMBL" id="UINC01095251">
    <property type="protein sequence ID" value="SVC51190.1"/>
    <property type="molecule type" value="Genomic_DNA"/>
</dbReference>
<dbReference type="InterPro" id="IPR058240">
    <property type="entry name" value="rSAM_sf"/>
</dbReference>
<name>A0A382MRH3_9ZZZZ</name>
<dbReference type="SUPFAM" id="SSF102114">
    <property type="entry name" value="Radical SAM enzymes"/>
    <property type="match status" value="1"/>
</dbReference>
<proteinExistence type="predicted"/>
<feature type="non-terminal residue" evidence="1">
    <location>
        <position position="1"/>
    </location>
</feature>
<gene>
    <name evidence="1" type="ORF">METZ01_LOCUS304044</name>
</gene>
<organism evidence="1">
    <name type="scientific">marine metagenome</name>
    <dbReference type="NCBI Taxonomy" id="408172"/>
    <lineage>
        <taxon>unclassified sequences</taxon>
        <taxon>metagenomes</taxon>
        <taxon>ecological metagenomes</taxon>
    </lineage>
</organism>
<protein>
    <submittedName>
        <fullName evidence="1">Uncharacterized protein</fullName>
    </submittedName>
</protein>
<dbReference type="AlphaFoldDB" id="A0A382MRH3"/>
<accession>A0A382MRH3</accession>